<dbReference type="PROSITE" id="PS00122">
    <property type="entry name" value="CARBOXYLESTERASE_B_1"/>
    <property type="match status" value="1"/>
</dbReference>
<keyword evidence="3" id="KW-0732">Signal</keyword>
<dbReference type="AlphaFoldDB" id="A0A507QHE1"/>
<dbReference type="PANTHER" id="PTHR43142:SF6">
    <property type="entry name" value="PUTATIVE (AFU_ORTHOLOGUE AFUA_7G01710)-RELATED"/>
    <property type="match status" value="1"/>
</dbReference>
<evidence type="ECO:0000313" key="6">
    <source>
        <dbReference type="Proteomes" id="UP000319663"/>
    </source>
</evidence>
<dbReference type="PRINTS" id="PR00878">
    <property type="entry name" value="CHOLNESTRASE"/>
</dbReference>
<keyword evidence="6" id="KW-1185">Reference proteome</keyword>
<dbReference type="InterPro" id="IPR029058">
    <property type="entry name" value="AB_hydrolase_fold"/>
</dbReference>
<feature type="chain" id="PRO_5021471908" description="Carboxylesterase type B domain-containing protein" evidence="3">
    <location>
        <begin position="19"/>
        <end position="725"/>
    </location>
</feature>
<proteinExistence type="inferred from homology"/>
<dbReference type="InterPro" id="IPR002018">
    <property type="entry name" value="CarbesteraseB"/>
</dbReference>
<dbReference type="OrthoDB" id="408631at2759"/>
<name>A0A507QHE1_MONPU</name>
<dbReference type="Gene3D" id="3.40.50.1820">
    <property type="entry name" value="alpha/beta hydrolase"/>
    <property type="match status" value="1"/>
</dbReference>
<dbReference type="Pfam" id="PF00135">
    <property type="entry name" value="COesterase"/>
    <property type="match status" value="1"/>
</dbReference>
<dbReference type="InterPro" id="IPR000997">
    <property type="entry name" value="Cholinesterase"/>
</dbReference>
<dbReference type="InterPro" id="IPR019826">
    <property type="entry name" value="Carboxylesterase_B_AS"/>
</dbReference>
<evidence type="ECO:0000313" key="5">
    <source>
        <dbReference type="EMBL" id="TQB67926.1"/>
    </source>
</evidence>
<dbReference type="SUPFAM" id="SSF53474">
    <property type="entry name" value="alpha/beta-Hydrolases"/>
    <property type="match status" value="1"/>
</dbReference>
<reference evidence="5 6" key="1">
    <citation type="submission" date="2019-06" db="EMBL/GenBank/DDBJ databases">
        <title>Wine fermentation using esterase from Monascus purpureus.</title>
        <authorList>
            <person name="Geng C."/>
            <person name="Zhang Y."/>
        </authorList>
    </citation>
    <scope>NUCLEOTIDE SEQUENCE [LARGE SCALE GENOMIC DNA]</scope>
    <source>
        <strain evidence="5">HQ1</strain>
    </source>
</reference>
<dbReference type="GO" id="GO:0004104">
    <property type="term" value="F:cholinesterase activity"/>
    <property type="evidence" value="ECO:0007669"/>
    <property type="project" value="InterPro"/>
</dbReference>
<keyword evidence="2" id="KW-0378">Hydrolase</keyword>
<feature type="signal peptide" evidence="3">
    <location>
        <begin position="1"/>
        <end position="18"/>
    </location>
</feature>
<evidence type="ECO:0000256" key="3">
    <source>
        <dbReference type="SAM" id="SignalP"/>
    </source>
</evidence>
<dbReference type="STRING" id="5098.A0A507QHE1"/>
<protein>
    <recommendedName>
        <fullName evidence="4">Carboxylesterase type B domain-containing protein</fullName>
    </recommendedName>
</protein>
<dbReference type="InterPro" id="IPR019819">
    <property type="entry name" value="Carboxylesterase_B_CS"/>
</dbReference>
<dbReference type="PROSITE" id="PS00941">
    <property type="entry name" value="CARBOXYLESTERASE_B_2"/>
    <property type="match status" value="1"/>
</dbReference>
<accession>A0A507QHE1</accession>
<evidence type="ECO:0000256" key="1">
    <source>
        <dbReference type="ARBA" id="ARBA00005964"/>
    </source>
</evidence>
<feature type="domain" description="Carboxylesterase type B" evidence="4">
    <location>
        <begin position="178"/>
        <end position="659"/>
    </location>
</feature>
<evidence type="ECO:0000259" key="4">
    <source>
        <dbReference type="Pfam" id="PF00135"/>
    </source>
</evidence>
<dbReference type="EMBL" id="VIFY01000280">
    <property type="protein sequence ID" value="TQB67926.1"/>
    <property type="molecule type" value="Genomic_DNA"/>
</dbReference>
<comment type="similarity">
    <text evidence="1">Belongs to the type-B carboxylesterase/lipase family.</text>
</comment>
<organism evidence="5 6">
    <name type="scientific">Monascus purpureus</name>
    <name type="common">Red mold</name>
    <name type="synonym">Monascus anka</name>
    <dbReference type="NCBI Taxonomy" id="5098"/>
    <lineage>
        <taxon>Eukaryota</taxon>
        <taxon>Fungi</taxon>
        <taxon>Dikarya</taxon>
        <taxon>Ascomycota</taxon>
        <taxon>Pezizomycotina</taxon>
        <taxon>Eurotiomycetes</taxon>
        <taxon>Eurotiomycetidae</taxon>
        <taxon>Eurotiales</taxon>
        <taxon>Aspergillaceae</taxon>
        <taxon>Monascus</taxon>
    </lineage>
</organism>
<gene>
    <name evidence="5" type="ORF">MPDQ_004374</name>
</gene>
<sequence length="725" mass="78585">MQLQHLTYILFAGSLARAAPSPVAARGPPLISSLGSLQVLKYNDLSAENNGTAAVLVYDRLDQSKAQARCAAIGEKLYTFQAGDSDLQYQIDYLVFSGSLQPNDLLWASEGSSQGCFAYSHSQKAVVSAPCDSQLPAICTTSVPPTTETNRATIESSKVSIYYDGYSVTGYRDARSFRFLGLPFANPPVKKLRFAPPQPYTGRRNIDATKMAPACIQSPSRFGVVDGSISEDCLYLNVFTPVLSPPEGSRIPSKPVAVYFYGGSFTEGSASLIDYDGGNFASRNDVVVVTVNYRVGALGFLAIGNHTTGNYGTRDQIMALQWVKKNIAAFGGDPSRVTIFGESAGGQSVVALLSSSAAKGLFSAAISQSAPIDLPWFTRDVYNEIYVPEIAPAVGCNGTLSEKGLLSCLRSVPATNYLDNSTAFENAMKSITSKVSSGYLHVSSLIAQAERIVPMVDDTGSGVVDDQFYKLLARQTVPNRVPTMFTTVTNEAFFYGNSVPSLGSKESILDAILNFAYPPELATNMINSGAFEGNLSDPDRVRDVVLDAMTLSEWTCPEAYLLSHGGQYAFPSLYEVEISQGHSQTDVDVPSACLPNNKFNASCHTSDVLLVWGTLNSKTKDVQPYFDQVDHLHSQLLNDVFGSFFRTYSPNPDPSYLQVRGPAYAASYDIFVQNKYRIQNYNPQASNINLLGMPPGWVENPGLSKKCSIFNDYGYTFQHANLTIS</sequence>
<comment type="caution">
    <text evidence="5">The sequence shown here is derived from an EMBL/GenBank/DDBJ whole genome shotgun (WGS) entry which is preliminary data.</text>
</comment>
<evidence type="ECO:0000256" key="2">
    <source>
        <dbReference type="ARBA" id="ARBA00022801"/>
    </source>
</evidence>
<dbReference type="PANTHER" id="PTHR43142">
    <property type="entry name" value="CARBOXYLIC ESTER HYDROLASE"/>
    <property type="match status" value="1"/>
</dbReference>
<dbReference type="Proteomes" id="UP000319663">
    <property type="component" value="Unassembled WGS sequence"/>
</dbReference>